<dbReference type="EMBL" id="FWXW01000005">
    <property type="protein sequence ID" value="SMC70225.1"/>
    <property type="molecule type" value="Genomic_DNA"/>
</dbReference>
<evidence type="ECO:0000256" key="2">
    <source>
        <dbReference type="ARBA" id="ARBA00022737"/>
    </source>
</evidence>
<name>A0A1W2BB79_9FIRM</name>
<dbReference type="OrthoDB" id="9801697at2"/>
<dbReference type="PANTHER" id="PTHR43300">
    <property type="entry name" value="ACETYLTRANSFERASE"/>
    <property type="match status" value="1"/>
</dbReference>
<dbReference type="AlphaFoldDB" id="A0A1W2BB79"/>
<dbReference type="CDD" id="cd03349">
    <property type="entry name" value="LbH_XAT"/>
    <property type="match status" value="1"/>
</dbReference>
<proteinExistence type="predicted"/>
<organism evidence="3 4">
    <name type="scientific">Papillibacter cinnamivorans DSM 12816</name>
    <dbReference type="NCBI Taxonomy" id="1122930"/>
    <lineage>
        <taxon>Bacteria</taxon>
        <taxon>Bacillati</taxon>
        <taxon>Bacillota</taxon>
        <taxon>Clostridia</taxon>
        <taxon>Eubacteriales</taxon>
        <taxon>Oscillospiraceae</taxon>
        <taxon>Papillibacter</taxon>
    </lineage>
</organism>
<dbReference type="PROSITE" id="PS00101">
    <property type="entry name" value="HEXAPEP_TRANSFERASES"/>
    <property type="match status" value="1"/>
</dbReference>
<dbReference type="InterPro" id="IPR017694">
    <property type="entry name" value="Phosphonate_tfrase_rpt"/>
</dbReference>
<dbReference type="SUPFAM" id="SSF51161">
    <property type="entry name" value="Trimeric LpxA-like enzymes"/>
    <property type="match status" value="1"/>
</dbReference>
<dbReference type="InterPro" id="IPR001451">
    <property type="entry name" value="Hexapep"/>
</dbReference>
<dbReference type="NCBIfam" id="TIGR03308">
    <property type="entry name" value="phn_thr-fam"/>
    <property type="match status" value="1"/>
</dbReference>
<dbReference type="RefSeq" id="WP_084234799.1">
    <property type="nucleotide sequence ID" value="NZ_FWXW01000005.1"/>
</dbReference>
<dbReference type="Pfam" id="PF00132">
    <property type="entry name" value="Hexapep"/>
    <property type="match status" value="1"/>
</dbReference>
<keyword evidence="1" id="KW-0808">Transferase</keyword>
<dbReference type="PANTHER" id="PTHR43300:SF11">
    <property type="entry name" value="ACETYLTRANSFERASE RV3034C-RELATED"/>
    <property type="match status" value="1"/>
</dbReference>
<dbReference type="GO" id="GO:0016740">
    <property type="term" value="F:transferase activity"/>
    <property type="evidence" value="ECO:0007669"/>
    <property type="project" value="UniProtKB-KW"/>
</dbReference>
<keyword evidence="2" id="KW-0677">Repeat</keyword>
<dbReference type="STRING" id="1122930.SAMN02745168_2127"/>
<dbReference type="InterPro" id="IPR050179">
    <property type="entry name" value="Trans_hexapeptide_repeat"/>
</dbReference>
<accession>A0A1W2BB79</accession>
<reference evidence="3 4" key="1">
    <citation type="submission" date="2017-04" db="EMBL/GenBank/DDBJ databases">
        <authorList>
            <person name="Afonso C.L."/>
            <person name="Miller P.J."/>
            <person name="Scott M.A."/>
            <person name="Spackman E."/>
            <person name="Goraichik I."/>
            <person name="Dimitrov K.M."/>
            <person name="Suarez D.L."/>
            <person name="Swayne D.E."/>
        </authorList>
    </citation>
    <scope>NUCLEOTIDE SEQUENCE [LARGE SCALE GENOMIC DNA]</scope>
    <source>
        <strain evidence="3 4">DSM 12816</strain>
    </source>
</reference>
<evidence type="ECO:0000313" key="4">
    <source>
        <dbReference type="Proteomes" id="UP000192790"/>
    </source>
</evidence>
<dbReference type="InterPro" id="IPR011004">
    <property type="entry name" value="Trimer_LpxA-like_sf"/>
</dbReference>
<sequence length="203" mass="22693">MPKVNLGPEPLVEANVLLRNAVLGAYTHIQAHSVLHEVVLGDYSYCAGYNQIDYAAIGKFCSIASFVRINPGNHPTYTRVAQHHFTYRSSDYGMGEDDKAFFDWRRSRPVTIGNDVWIGHNASILPGVIVGNGAVIGTGAVVTRDVAPYSIVAGVPAGKIGMRFPEGLIERIEASRWWDWDYDTLKERLPDFRDLDTFIYKYL</sequence>
<keyword evidence="4" id="KW-1185">Reference proteome</keyword>
<protein>
    <recommendedName>
        <fullName evidence="5">Phosphonate metabolim protein, transferase hexapeptide repeat family</fullName>
    </recommendedName>
</protein>
<evidence type="ECO:0008006" key="5">
    <source>
        <dbReference type="Google" id="ProtNLM"/>
    </source>
</evidence>
<evidence type="ECO:0000313" key="3">
    <source>
        <dbReference type="EMBL" id="SMC70225.1"/>
    </source>
</evidence>
<evidence type="ECO:0000256" key="1">
    <source>
        <dbReference type="ARBA" id="ARBA00022679"/>
    </source>
</evidence>
<dbReference type="Gene3D" id="2.160.10.10">
    <property type="entry name" value="Hexapeptide repeat proteins"/>
    <property type="match status" value="1"/>
</dbReference>
<dbReference type="InterPro" id="IPR018357">
    <property type="entry name" value="Hexapep_transf_CS"/>
</dbReference>
<gene>
    <name evidence="3" type="ORF">SAMN02745168_2127</name>
</gene>
<dbReference type="Proteomes" id="UP000192790">
    <property type="component" value="Unassembled WGS sequence"/>
</dbReference>